<dbReference type="AlphaFoldDB" id="A0A9Q0FG14"/>
<keyword evidence="4" id="KW-1185">Reference proteome</keyword>
<dbReference type="Pfam" id="PF01535">
    <property type="entry name" value="PPR"/>
    <property type="match status" value="1"/>
</dbReference>
<evidence type="ECO:0000256" key="1">
    <source>
        <dbReference type="ARBA" id="ARBA00022737"/>
    </source>
</evidence>
<proteinExistence type="predicted"/>
<evidence type="ECO:0000256" key="2">
    <source>
        <dbReference type="PROSITE-ProRule" id="PRU00708"/>
    </source>
</evidence>
<comment type="caution">
    <text evidence="3">The sequence shown here is derived from an EMBL/GenBank/DDBJ whole genome shotgun (WGS) entry which is preliminary data.</text>
</comment>
<reference evidence="3" key="2">
    <citation type="journal article" date="2023" name="Plants (Basel)">
        <title>Annotation of the Turnera subulata (Passifloraceae) Draft Genome Reveals the S-Locus Evolved after the Divergence of Turneroideae from Passifloroideae in a Stepwise Manner.</title>
        <authorList>
            <person name="Henning P.M."/>
            <person name="Roalson E.H."/>
            <person name="Mir W."/>
            <person name="McCubbin A.G."/>
            <person name="Shore J.S."/>
        </authorList>
    </citation>
    <scope>NUCLEOTIDE SEQUENCE</scope>
    <source>
        <strain evidence="3">F60SS</strain>
    </source>
</reference>
<dbReference type="InterPro" id="IPR002885">
    <property type="entry name" value="PPR_rpt"/>
</dbReference>
<accession>A0A9Q0FG14</accession>
<dbReference type="GO" id="GO:0009451">
    <property type="term" value="P:RNA modification"/>
    <property type="evidence" value="ECO:0007669"/>
    <property type="project" value="InterPro"/>
</dbReference>
<dbReference type="OrthoDB" id="1749126at2759"/>
<dbReference type="InterPro" id="IPR011990">
    <property type="entry name" value="TPR-like_helical_dom_sf"/>
</dbReference>
<dbReference type="GO" id="GO:0003723">
    <property type="term" value="F:RNA binding"/>
    <property type="evidence" value="ECO:0007669"/>
    <property type="project" value="InterPro"/>
</dbReference>
<dbReference type="PANTHER" id="PTHR47926">
    <property type="entry name" value="PENTATRICOPEPTIDE REPEAT-CONTAINING PROTEIN"/>
    <property type="match status" value="1"/>
</dbReference>
<protein>
    <recommendedName>
        <fullName evidence="5">Pentatricopeptide repeat-containing protein</fullName>
    </recommendedName>
</protein>
<keyword evidence="1" id="KW-0677">Repeat</keyword>
<dbReference type="Gene3D" id="1.25.40.10">
    <property type="entry name" value="Tetratricopeptide repeat domain"/>
    <property type="match status" value="1"/>
</dbReference>
<name>A0A9Q0FG14_9ROSI</name>
<dbReference type="InterPro" id="IPR046960">
    <property type="entry name" value="PPR_At4g14850-like_plant"/>
</dbReference>
<dbReference type="NCBIfam" id="TIGR00756">
    <property type="entry name" value="PPR"/>
    <property type="match status" value="1"/>
</dbReference>
<sequence length="215" mass="23856">MLNLKKYQPNLASRHGKLSSIRFLSDAAKLAVDMVLLSQSQSSQPTTTGETSMPNPHLSPSLDPSYFISTLFKCRNMGQTKQLHAHVYTNGMLPHNLTLANKLLYKYAQLKDLVSSYALFGRMAVKDAVSWSVFIGGLAKVGDYTRCFETFRELVRHGDGVQPDNYTLPSVIRACRDTMGLVMALISRLYLQGSSSSVELGTDMTSLPDVSFFFL</sequence>
<organism evidence="3 4">
    <name type="scientific">Turnera subulata</name>
    <dbReference type="NCBI Taxonomy" id="218843"/>
    <lineage>
        <taxon>Eukaryota</taxon>
        <taxon>Viridiplantae</taxon>
        <taxon>Streptophyta</taxon>
        <taxon>Embryophyta</taxon>
        <taxon>Tracheophyta</taxon>
        <taxon>Spermatophyta</taxon>
        <taxon>Magnoliopsida</taxon>
        <taxon>eudicotyledons</taxon>
        <taxon>Gunneridae</taxon>
        <taxon>Pentapetalae</taxon>
        <taxon>rosids</taxon>
        <taxon>fabids</taxon>
        <taxon>Malpighiales</taxon>
        <taxon>Passifloraceae</taxon>
        <taxon>Turnera</taxon>
    </lineage>
</organism>
<dbReference type="EMBL" id="JAKUCV010005726">
    <property type="protein sequence ID" value="KAJ4830124.1"/>
    <property type="molecule type" value="Genomic_DNA"/>
</dbReference>
<feature type="repeat" description="PPR" evidence="2">
    <location>
        <begin position="127"/>
        <end position="161"/>
    </location>
</feature>
<evidence type="ECO:0000313" key="3">
    <source>
        <dbReference type="EMBL" id="KAJ4830124.1"/>
    </source>
</evidence>
<dbReference type="PROSITE" id="PS51375">
    <property type="entry name" value="PPR"/>
    <property type="match status" value="1"/>
</dbReference>
<gene>
    <name evidence="3" type="ORF">Tsubulata_001340</name>
</gene>
<reference evidence="3" key="1">
    <citation type="submission" date="2022-02" db="EMBL/GenBank/DDBJ databases">
        <authorList>
            <person name="Henning P.M."/>
            <person name="McCubbin A.G."/>
            <person name="Shore J.S."/>
        </authorList>
    </citation>
    <scope>NUCLEOTIDE SEQUENCE</scope>
    <source>
        <strain evidence="3">F60SS</strain>
        <tissue evidence="3">Leaves</tissue>
    </source>
</reference>
<evidence type="ECO:0000313" key="4">
    <source>
        <dbReference type="Proteomes" id="UP001141552"/>
    </source>
</evidence>
<dbReference type="Proteomes" id="UP001141552">
    <property type="component" value="Unassembled WGS sequence"/>
</dbReference>
<dbReference type="PANTHER" id="PTHR47926:SF533">
    <property type="entry name" value="DYW DOMAIN-CONTAINING PROTEIN"/>
    <property type="match status" value="1"/>
</dbReference>
<evidence type="ECO:0008006" key="5">
    <source>
        <dbReference type="Google" id="ProtNLM"/>
    </source>
</evidence>